<accession>A0A1J5S6U4</accession>
<dbReference type="EMBL" id="MLJW01000100">
    <property type="protein sequence ID" value="OIQ99956.1"/>
    <property type="molecule type" value="Genomic_DNA"/>
</dbReference>
<gene>
    <name evidence="2" type="ORF">GALL_179720</name>
</gene>
<name>A0A1J5S6U4_9ZZZZ</name>
<feature type="compositionally biased region" description="Gly residues" evidence="1">
    <location>
        <begin position="68"/>
        <end position="85"/>
    </location>
</feature>
<comment type="caution">
    <text evidence="2">The sequence shown here is derived from an EMBL/GenBank/DDBJ whole genome shotgun (WGS) entry which is preliminary data.</text>
</comment>
<reference evidence="2" key="1">
    <citation type="submission" date="2016-10" db="EMBL/GenBank/DDBJ databases">
        <title>Sequence of Gallionella enrichment culture.</title>
        <authorList>
            <person name="Poehlein A."/>
            <person name="Muehling M."/>
            <person name="Daniel R."/>
        </authorList>
    </citation>
    <scope>NUCLEOTIDE SEQUENCE</scope>
</reference>
<proteinExistence type="predicted"/>
<dbReference type="AlphaFoldDB" id="A0A1J5S6U4"/>
<evidence type="ECO:0000313" key="2">
    <source>
        <dbReference type="EMBL" id="OIQ99956.1"/>
    </source>
</evidence>
<evidence type="ECO:0000256" key="1">
    <source>
        <dbReference type="SAM" id="MobiDB-lite"/>
    </source>
</evidence>
<protein>
    <submittedName>
        <fullName evidence="2">Uncharacterized protein</fullName>
    </submittedName>
</protein>
<organism evidence="2">
    <name type="scientific">mine drainage metagenome</name>
    <dbReference type="NCBI Taxonomy" id="410659"/>
    <lineage>
        <taxon>unclassified sequences</taxon>
        <taxon>metagenomes</taxon>
        <taxon>ecological metagenomes</taxon>
    </lineage>
</organism>
<sequence>MSPAEKIGLRLFNLYGTLSYFSGLNYVAHVSVICGGSAMKRICIVAILAILSTTAAYAEEGHGGGWGGRGGGWGRDGGGERGGNWGREDGDRWGRGGGYGWEGGWIVPLVIGGAIAYDLASPNPNYAQPAPVYVQPAPVSGGAVPPGQFWYFCPASNAYYPNVPSCPSGWRLVPATPPQ</sequence>
<feature type="region of interest" description="Disordered" evidence="1">
    <location>
        <begin position="68"/>
        <end position="89"/>
    </location>
</feature>